<dbReference type="InterPro" id="IPR036291">
    <property type="entry name" value="NAD(P)-bd_dom_sf"/>
</dbReference>
<dbReference type="FunFam" id="3.40.50.720:FF:000203">
    <property type="entry name" value="D-3-phosphoglycerate dehydrogenase (SerA)"/>
    <property type="match status" value="1"/>
</dbReference>
<keyword evidence="4" id="KW-0520">NAD</keyword>
<evidence type="ECO:0000256" key="3">
    <source>
        <dbReference type="ARBA" id="ARBA00023002"/>
    </source>
</evidence>
<feature type="domain" description="D-isomer specific 2-hydroxyacid dehydrogenase catalytic" evidence="6">
    <location>
        <begin position="16"/>
        <end position="316"/>
    </location>
</feature>
<evidence type="ECO:0000259" key="6">
    <source>
        <dbReference type="Pfam" id="PF00389"/>
    </source>
</evidence>
<sequence length="318" mass="34839">MSKTVLVTALSFSRYSREPQRILEGAGFQLIRNQEGRPLKEAELVDRIKGVDALIVGVDPVTEKVIEAADKLRIICKHGVGVDNIDLKAAARRGIMVTNAPDSNYISVADLTFGLLLAAARQIPHADIITKNGKWDRVVGREVWKKTLGIIGTGRIGLAVARRAQGFEMKILAYDKFPNNRAAQEIGFTYVSLEKLLSESDFVSLHVPLTEETRHLINEKTIDLMKPEAILINTARGELVDEKALYLALKEGRLAGAALDAYAEEPPSNNMLLSLSQVVTTPHIGAYTYEANHRMGCTAAESIVKFFAGNTPDYVVVG</sequence>
<keyword evidence="9" id="KW-1185">Reference proteome</keyword>
<dbReference type="AlphaFoldDB" id="A0A1Z5HRK1"/>
<dbReference type="CDD" id="cd12172">
    <property type="entry name" value="PGDH_like_2"/>
    <property type="match status" value="1"/>
</dbReference>
<evidence type="ECO:0000313" key="8">
    <source>
        <dbReference type="EMBL" id="GAW91945.1"/>
    </source>
</evidence>
<dbReference type="InterPro" id="IPR029752">
    <property type="entry name" value="D-isomer_DH_CS1"/>
</dbReference>
<comment type="similarity">
    <text evidence="1 5">Belongs to the D-isomer specific 2-hydroxyacid dehydrogenase family.</text>
</comment>
<dbReference type="Gene3D" id="3.40.50.720">
    <property type="entry name" value="NAD(P)-binding Rossmann-like Domain"/>
    <property type="match status" value="2"/>
</dbReference>
<organism evidence="8 9">
    <name type="scientific">Calderihabitans maritimus</name>
    <dbReference type="NCBI Taxonomy" id="1246530"/>
    <lineage>
        <taxon>Bacteria</taxon>
        <taxon>Bacillati</taxon>
        <taxon>Bacillota</taxon>
        <taxon>Clostridia</taxon>
        <taxon>Neomoorellales</taxon>
        <taxon>Calderihabitantaceae</taxon>
        <taxon>Calderihabitans</taxon>
    </lineage>
</organism>
<reference evidence="9" key="1">
    <citation type="journal article" date="2017" name="Appl. Environ. Microbiol.">
        <title>Genomic analysis of Calderihabitans maritimus KKC1, a thermophilic hydrogenogenic carboxydotrophic bacterium isolated from marine sediment.</title>
        <authorList>
            <person name="Omae K."/>
            <person name="Yoneda Y."/>
            <person name="Fukuyama Y."/>
            <person name="Yoshida T."/>
            <person name="Sako Y."/>
        </authorList>
    </citation>
    <scope>NUCLEOTIDE SEQUENCE [LARGE SCALE GENOMIC DNA]</scope>
    <source>
        <strain evidence="9">KKC1</strain>
    </source>
</reference>
<dbReference type="InterPro" id="IPR006139">
    <property type="entry name" value="D-isomer_2_OHA_DH_cat_dom"/>
</dbReference>
<evidence type="ECO:0000256" key="2">
    <source>
        <dbReference type="ARBA" id="ARBA00022605"/>
    </source>
</evidence>
<dbReference type="RefSeq" id="WP_088553390.1">
    <property type="nucleotide sequence ID" value="NZ_BDGJ01000042.1"/>
</dbReference>
<gene>
    <name evidence="8" type="ORF">KKC1_11050</name>
</gene>
<protein>
    <submittedName>
        <fullName evidence="8">Glyoxylate reductase</fullName>
    </submittedName>
</protein>
<evidence type="ECO:0000256" key="1">
    <source>
        <dbReference type="ARBA" id="ARBA00005854"/>
    </source>
</evidence>
<evidence type="ECO:0000256" key="5">
    <source>
        <dbReference type="RuleBase" id="RU003719"/>
    </source>
</evidence>
<dbReference type="InterPro" id="IPR006140">
    <property type="entry name" value="D-isomer_DH_NAD-bd"/>
</dbReference>
<dbReference type="GO" id="GO:0051287">
    <property type="term" value="F:NAD binding"/>
    <property type="evidence" value="ECO:0007669"/>
    <property type="project" value="InterPro"/>
</dbReference>
<dbReference type="PANTHER" id="PTHR42789:SF1">
    <property type="entry name" value="D-ISOMER SPECIFIC 2-HYDROXYACID DEHYDROGENASE FAMILY PROTEIN (AFU_ORTHOLOGUE AFUA_6G10090)"/>
    <property type="match status" value="1"/>
</dbReference>
<name>A0A1Z5HRK1_9FIRM</name>
<dbReference type="OrthoDB" id="9805416at2"/>
<evidence type="ECO:0000259" key="7">
    <source>
        <dbReference type="Pfam" id="PF02826"/>
    </source>
</evidence>
<dbReference type="PROSITE" id="PS00670">
    <property type="entry name" value="D_2_HYDROXYACID_DH_2"/>
    <property type="match status" value="1"/>
</dbReference>
<evidence type="ECO:0000313" key="9">
    <source>
        <dbReference type="Proteomes" id="UP000197032"/>
    </source>
</evidence>
<dbReference type="EMBL" id="BDGJ01000042">
    <property type="protein sequence ID" value="GAW91945.1"/>
    <property type="molecule type" value="Genomic_DNA"/>
</dbReference>
<dbReference type="SUPFAM" id="SSF52283">
    <property type="entry name" value="Formate/glycerate dehydrogenase catalytic domain-like"/>
    <property type="match status" value="1"/>
</dbReference>
<dbReference type="InterPro" id="IPR029753">
    <property type="entry name" value="D-isomer_DH_CS"/>
</dbReference>
<keyword evidence="2" id="KW-0028">Amino-acid biosynthesis</keyword>
<keyword evidence="3 5" id="KW-0560">Oxidoreductase</keyword>
<dbReference type="Proteomes" id="UP000197032">
    <property type="component" value="Unassembled WGS sequence"/>
</dbReference>
<evidence type="ECO:0000256" key="4">
    <source>
        <dbReference type="ARBA" id="ARBA00023027"/>
    </source>
</evidence>
<dbReference type="InterPro" id="IPR050857">
    <property type="entry name" value="D-2-hydroxyacid_DH"/>
</dbReference>
<comment type="caution">
    <text evidence="8">The sequence shown here is derived from an EMBL/GenBank/DDBJ whole genome shotgun (WGS) entry which is preliminary data.</text>
</comment>
<dbReference type="GO" id="GO:0016616">
    <property type="term" value="F:oxidoreductase activity, acting on the CH-OH group of donors, NAD or NADP as acceptor"/>
    <property type="evidence" value="ECO:0007669"/>
    <property type="project" value="InterPro"/>
</dbReference>
<dbReference type="PROSITE" id="PS00065">
    <property type="entry name" value="D_2_HYDROXYACID_DH_1"/>
    <property type="match status" value="1"/>
</dbReference>
<feature type="domain" description="D-isomer specific 2-hydroxyacid dehydrogenase NAD-binding" evidence="7">
    <location>
        <begin position="113"/>
        <end position="285"/>
    </location>
</feature>
<dbReference type="GO" id="GO:0008652">
    <property type="term" value="P:amino acid biosynthetic process"/>
    <property type="evidence" value="ECO:0007669"/>
    <property type="project" value="UniProtKB-KW"/>
</dbReference>
<dbReference type="Pfam" id="PF00389">
    <property type="entry name" value="2-Hacid_dh"/>
    <property type="match status" value="1"/>
</dbReference>
<accession>A0A1Z5HRK1</accession>
<dbReference type="Pfam" id="PF02826">
    <property type="entry name" value="2-Hacid_dh_C"/>
    <property type="match status" value="1"/>
</dbReference>
<dbReference type="PANTHER" id="PTHR42789">
    <property type="entry name" value="D-ISOMER SPECIFIC 2-HYDROXYACID DEHYDROGENASE FAMILY PROTEIN (AFU_ORTHOLOGUE AFUA_6G10090)"/>
    <property type="match status" value="1"/>
</dbReference>
<dbReference type="SUPFAM" id="SSF51735">
    <property type="entry name" value="NAD(P)-binding Rossmann-fold domains"/>
    <property type="match status" value="1"/>
</dbReference>
<proteinExistence type="inferred from homology"/>